<evidence type="ECO:0000259" key="3">
    <source>
        <dbReference type="Pfam" id="PF04780"/>
    </source>
</evidence>
<dbReference type="Proteomes" id="UP001190700">
    <property type="component" value="Unassembled WGS sequence"/>
</dbReference>
<dbReference type="Pfam" id="PF04780">
    <property type="entry name" value="DUF629"/>
    <property type="match status" value="1"/>
</dbReference>
<evidence type="ECO:0000256" key="1">
    <source>
        <dbReference type="SAM" id="Coils"/>
    </source>
</evidence>
<evidence type="ECO:0000313" key="5">
    <source>
        <dbReference type="Proteomes" id="UP001190700"/>
    </source>
</evidence>
<feature type="compositionally biased region" description="Polar residues" evidence="2">
    <location>
        <begin position="197"/>
        <end position="206"/>
    </location>
</feature>
<dbReference type="InterPro" id="IPR051640">
    <property type="entry name" value="GRB10-interact_GYF"/>
</dbReference>
<dbReference type="AlphaFoldDB" id="A0AAE0BK31"/>
<protein>
    <recommendedName>
        <fullName evidence="3">DUF629 domain-containing protein</fullName>
    </recommendedName>
</protein>
<feature type="region of interest" description="Disordered" evidence="2">
    <location>
        <begin position="1"/>
        <end position="47"/>
    </location>
</feature>
<feature type="compositionally biased region" description="Basic and acidic residues" evidence="2">
    <location>
        <begin position="875"/>
        <end position="908"/>
    </location>
</feature>
<feature type="coiled-coil region" evidence="1">
    <location>
        <begin position="207"/>
        <end position="238"/>
    </location>
</feature>
<feature type="coiled-coil region" evidence="1">
    <location>
        <begin position="686"/>
        <end position="713"/>
    </location>
</feature>
<accession>A0AAE0BK31</accession>
<name>A0AAE0BK31_9CHLO</name>
<gene>
    <name evidence="4" type="ORF">CYMTET_51912</name>
</gene>
<feature type="compositionally biased region" description="Low complexity" evidence="2">
    <location>
        <begin position="983"/>
        <end position="1010"/>
    </location>
</feature>
<feature type="compositionally biased region" description="Basic and acidic residues" evidence="2">
    <location>
        <begin position="831"/>
        <end position="848"/>
    </location>
</feature>
<dbReference type="PANTHER" id="PTHR14445">
    <property type="entry name" value="GRB10 INTERACTING GYF PROTEIN"/>
    <property type="match status" value="1"/>
</dbReference>
<feature type="domain" description="DUF629" evidence="3">
    <location>
        <begin position="53"/>
        <end position="131"/>
    </location>
</feature>
<feature type="region of interest" description="Disordered" evidence="2">
    <location>
        <begin position="761"/>
        <end position="848"/>
    </location>
</feature>
<dbReference type="PANTHER" id="PTHR14445:SF36">
    <property type="entry name" value="FI03272P-RELATED"/>
    <property type="match status" value="1"/>
</dbReference>
<keyword evidence="5" id="KW-1185">Reference proteome</keyword>
<feature type="compositionally biased region" description="Low complexity" evidence="2">
    <location>
        <begin position="911"/>
        <end position="976"/>
    </location>
</feature>
<evidence type="ECO:0000313" key="4">
    <source>
        <dbReference type="EMBL" id="KAK3238048.1"/>
    </source>
</evidence>
<feature type="compositionally biased region" description="Low complexity" evidence="2">
    <location>
        <begin position="1058"/>
        <end position="1073"/>
    </location>
</feature>
<comment type="caution">
    <text evidence="4">The sequence shown here is derived from an EMBL/GenBank/DDBJ whole genome shotgun (WGS) entry which is preliminary data.</text>
</comment>
<evidence type="ECO:0000256" key="2">
    <source>
        <dbReference type="SAM" id="MobiDB-lite"/>
    </source>
</evidence>
<proteinExistence type="predicted"/>
<organism evidence="4 5">
    <name type="scientific">Cymbomonas tetramitiformis</name>
    <dbReference type="NCBI Taxonomy" id="36881"/>
    <lineage>
        <taxon>Eukaryota</taxon>
        <taxon>Viridiplantae</taxon>
        <taxon>Chlorophyta</taxon>
        <taxon>Pyramimonadophyceae</taxon>
        <taxon>Pyramimonadales</taxon>
        <taxon>Pyramimonadaceae</taxon>
        <taxon>Cymbomonas</taxon>
    </lineage>
</organism>
<reference evidence="4 5" key="1">
    <citation type="journal article" date="2015" name="Genome Biol. Evol.">
        <title>Comparative Genomics of a Bacterivorous Green Alga Reveals Evolutionary Causalities and Consequences of Phago-Mixotrophic Mode of Nutrition.</title>
        <authorList>
            <person name="Burns J.A."/>
            <person name="Paasch A."/>
            <person name="Narechania A."/>
            <person name="Kim E."/>
        </authorList>
    </citation>
    <scope>NUCLEOTIDE SEQUENCE [LARGE SCALE GENOMIC DNA]</scope>
    <source>
        <strain evidence="4 5">PLY_AMNH</strain>
    </source>
</reference>
<feature type="compositionally biased region" description="Basic and acidic residues" evidence="2">
    <location>
        <begin position="180"/>
        <end position="194"/>
    </location>
</feature>
<feature type="compositionally biased region" description="Basic and acidic residues" evidence="2">
    <location>
        <begin position="761"/>
        <end position="775"/>
    </location>
</feature>
<feature type="region of interest" description="Disordered" evidence="2">
    <location>
        <begin position="180"/>
        <end position="207"/>
    </location>
</feature>
<dbReference type="EMBL" id="LGRX02034349">
    <property type="protein sequence ID" value="KAK3238048.1"/>
    <property type="molecule type" value="Genomic_DNA"/>
</dbReference>
<feature type="coiled-coil region" evidence="1">
    <location>
        <begin position="584"/>
        <end position="628"/>
    </location>
</feature>
<dbReference type="InterPro" id="IPR006865">
    <property type="entry name" value="DUF629"/>
</dbReference>
<keyword evidence="1" id="KW-0175">Coiled coil</keyword>
<sequence length="1111" mass="123040">MGAPKKAAAKHSAGKNEKRKQNQNAPPPPQSAPPQEQDLSAASRSREKKLDLVRMFWEERDPEDRRKLLRIPVEDLKAWCAKLDADSVASLEEGLARLSGKGTWKSWHCLVGAEPVVFDTVDEFRKHLQEQMEIHPGKQCAITGIEPVSGHCYRSTTRSNYYVSQAGLERAEAAGAGPFEREVGVPPLRDDSRGITEASNRTSQAAERNLRERMAGLMEKVKQVNQQYQEELARARVGERTGRRMTQEQINDLVHRNNVENITLLLEGLQHEEGFLHDACLNPILNFVHMSLSSDVRRSTELELDFTDLDQLSPQDVASIFEFVSDKVQEYGAERPDPSNKKDTMDDVDLFGLSEDGKEIVVNSTWLQHLEQRRMGENGRICKLTEDGEEVNSTDGESATIDCEKGGLVLDWIYLKIVNTAEKARVLAQTRIGGAMLPKDVLTEMAKEAYQELVRCVSEQHKLREQKNRAKQLLGDLIRSRAERAENPLTLTETEADDPTEVTSILRHLEREELLTTSKLYVLTSDITAAQEAQKLYNAKLAKGHPEFKRLQQELDNFDRSLPRHVEGHFRSSAEMERHRQQLVDQANEEHMELMQELKSRSAELNHLMETREQARRQEEVSERERKQLEGWRQMVRHMSSELKEVGPAGTKTPEELRNSRTLARTQFHNEIKKQLYSDKDDKMFFDKIKNKMAEMEKQLEKSSAALVHQELRLLNLACVDPGATIGTTILLPFLQERIEGLASNHASNAAQAAQEQLLLEEVKDKKPKEKSEEKKKKKKDKKGGASSGISAGGIGGVGKEVAGATPATAEVDPQEAMEEERQRRSAAMAAEREMRRAEEERALEERRQQLMAEGGHWKLRADLEQQERILREALNLKEEDGCTASWEEREKHEMELLMRKLGEEEGHQYPQGSGPSHASSSSSSSSHQHESGSSGSSRPQHQPHGGPSASSAEGSASHHNSSAEPRGAPCKEAPVAAPPAETPAVSKAPVVAPAAGSTSAVSSSRAGRSGVRGGDPGKAPASAPGKTPTAPAPAPVATSSHTLSSDAAEWPLPTACATPVAAASKPVASSNPNPAPIPARPPHALSQAPLTCLAYRPHFPHTLLPQQVPR</sequence>
<feature type="region of interest" description="Disordered" evidence="2">
    <location>
        <begin position="875"/>
        <end position="1085"/>
    </location>
</feature>
<feature type="compositionally biased region" description="Low complexity" evidence="2">
    <location>
        <begin position="1018"/>
        <end position="1041"/>
    </location>
</feature>
<dbReference type="GO" id="GO:0005829">
    <property type="term" value="C:cytosol"/>
    <property type="evidence" value="ECO:0007669"/>
    <property type="project" value="TreeGrafter"/>
</dbReference>